<comment type="caution">
    <text evidence="2">The sequence shown here is derived from an EMBL/GenBank/DDBJ whole genome shotgun (WGS) entry which is preliminary data.</text>
</comment>
<evidence type="ECO:0000256" key="1">
    <source>
        <dbReference type="SAM" id="MobiDB-lite"/>
    </source>
</evidence>
<feature type="region of interest" description="Disordered" evidence="1">
    <location>
        <begin position="1"/>
        <end position="89"/>
    </location>
</feature>
<feature type="compositionally biased region" description="Polar residues" evidence="1">
    <location>
        <begin position="39"/>
        <end position="51"/>
    </location>
</feature>
<dbReference type="EMBL" id="AVOT02003265">
    <property type="protein sequence ID" value="MBW0472986.1"/>
    <property type="molecule type" value="Genomic_DNA"/>
</dbReference>
<dbReference type="AlphaFoldDB" id="A0A9Q3BYB3"/>
<evidence type="ECO:0000313" key="3">
    <source>
        <dbReference type="Proteomes" id="UP000765509"/>
    </source>
</evidence>
<accession>A0A9Q3BYB3</accession>
<gene>
    <name evidence="2" type="ORF">O181_012701</name>
</gene>
<sequence>MSPVHLRNLGIPQNQPEDRQGLLKTRRPGSGYLAHHSEWNNTEGNHTQSSIHLPIEQKPQTRGLEVYGSSSSAPPTPQRFIPMEQGQQEVQPSISLCRTWSKFPEDMSQKDILHRSYGNHQRMESQYAVQAPGGEGNQDKGKSIHYASYRRKIEQERAYSDSFRLTRSKPIRLLSSFTPFRLKQISDQESPFLAIPGGFQEKTGIQREKQDFFQPKAERVRPNDPEAAERCERGTQEPEIIVDTSRISRTSNKIITPTQNEHNVVTPESNLKSDQLCLQMSQFAVQTQEKFD</sequence>
<protein>
    <submittedName>
        <fullName evidence="2">Uncharacterized protein</fullName>
    </submittedName>
</protein>
<dbReference type="Proteomes" id="UP000765509">
    <property type="component" value="Unassembled WGS sequence"/>
</dbReference>
<proteinExistence type="predicted"/>
<reference evidence="2" key="1">
    <citation type="submission" date="2021-03" db="EMBL/GenBank/DDBJ databases">
        <title>Draft genome sequence of rust myrtle Austropuccinia psidii MF-1, a brazilian biotype.</title>
        <authorList>
            <person name="Quecine M.C."/>
            <person name="Pachon D.M.R."/>
            <person name="Bonatelli M.L."/>
            <person name="Correr F.H."/>
            <person name="Franceschini L.M."/>
            <person name="Leite T.F."/>
            <person name="Margarido G.R.A."/>
            <person name="Almeida C.A."/>
            <person name="Ferrarezi J.A."/>
            <person name="Labate C.A."/>
        </authorList>
    </citation>
    <scope>NUCLEOTIDE SEQUENCE</scope>
    <source>
        <strain evidence="2">MF-1</strain>
    </source>
</reference>
<evidence type="ECO:0000313" key="2">
    <source>
        <dbReference type="EMBL" id="MBW0472986.1"/>
    </source>
</evidence>
<name>A0A9Q3BYB3_9BASI</name>
<organism evidence="2 3">
    <name type="scientific">Austropuccinia psidii MF-1</name>
    <dbReference type="NCBI Taxonomy" id="1389203"/>
    <lineage>
        <taxon>Eukaryota</taxon>
        <taxon>Fungi</taxon>
        <taxon>Dikarya</taxon>
        <taxon>Basidiomycota</taxon>
        <taxon>Pucciniomycotina</taxon>
        <taxon>Pucciniomycetes</taxon>
        <taxon>Pucciniales</taxon>
        <taxon>Sphaerophragmiaceae</taxon>
        <taxon>Austropuccinia</taxon>
    </lineage>
</organism>
<keyword evidence="3" id="KW-1185">Reference proteome</keyword>